<protein>
    <submittedName>
        <fullName evidence="3">Uncharacterized protein</fullName>
    </submittedName>
</protein>
<keyword evidence="4" id="KW-1185">Reference proteome</keyword>
<feature type="compositionally biased region" description="Basic and acidic residues" evidence="1">
    <location>
        <begin position="174"/>
        <end position="189"/>
    </location>
</feature>
<name>A0ABQ9Y253_9EUKA</name>
<dbReference type="Proteomes" id="UP001281761">
    <property type="component" value="Unassembled WGS sequence"/>
</dbReference>
<keyword evidence="2" id="KW-0812">Transmembrane</keyword>
<evidence type="ECO:0000313" key="4">
    <source>
        <dbReference type="Proteomes" id="UP001281761"/>
    </source>
</evidence>
<evidence type="ECO:0000256" key="1">
    <source>
        <dbReference type="SAM" id="MobiDB-lite"/>
    </source>
</evidence>
<feature type="transmembrane region" description="Helical" evidence="2">
    <location>
        <begin position="539"/>
        <end position="572"/>
    </location>
</feature>
<feature type="region of interest" description="Disordered" evidence="1">
    <location>
        <begin position="231"/>
        <end position="252"/>
    </location>
</feature>
<keyword evidence="2" id="KW-0472">Membrane</keyword>
<accession>A0ABQ9Y253</accession>
<evidence type="ECO:0000313" key="3">
    <source>
        <dbReference type="EMBL" id="KAK2957826.1"/>
    </source>
</evidence>
<evidence type="ECO:0000256" key="2">
    <source>
        <dbReference type="SAM" id="Phobius"/>
    </source>
</evidence>
<gene>
    <name evidence="3" type="ORF">BLNAU_7260</name>
</gene>
<feature type="region of interest" description="Disordered" evidence="1">
    <location>
        <begin position="174"/>
        <end position="206"/>
    </location>
</feature>
<organism evidence="3 4">
    <name type="scientific">Blattamonas nauphoetae</name>
    <dbReference type="NCBI Taxonomy" id="2049346"/>
    <lineage>
        <taxon>Eukaryota</taxon>
        <taxon>Metamonada</taxon>
        <taxon>Preaxostyla</taxon>
        <taxon>Oxymonadida</taxon>
        <taxon>Blattamonas</taxon>
    </lineage>
</organism>
<reference evidence="3 4" key="1">
    <citation type="journal article" date="2022" name="bioRxiv">
        <title>Genomics of Preaxostyla Flagellates Illuminates Evolutionary Transitions and the Path Towards Mitochondrial Loss.</title>
        <authorList>
            <person name="Novak L.V.F."/>
            <person name="Treitli S.C."/>
            <person name="Pyrih J."/>
            <person name="Halakuc P."/>
            <person name="Pipaliya S.V."/>
            <person name="Vacek V."/>
            <person name="Brzon O."/>
            <person name="Soukal P."/>
            <person name="Eme L."/>
            <person name="Dacks J.B."/>
            <person name="Karnkowska A."/>
            <person name="Elias M."/>
            <person name="Hampl V."/>
        </authorList>
    </citation>
    <scope>NUCLEOTIDE SEQUENCE [LARGE SCALE GENOMIC DNA]</scope>
    <source>
        <strain evidence="3">NAU3</strain>
        <tissue evidence="3">Gut</tissue>
    </source>
</reference>
<sequence>MGETNNRNDSQDDEAIVNAVNLNNAVSSQPSRDTNRNETEFETEETASECWEERLSPSTLQPTADKHGLVLLNTIIVDTMRDEQVDNFSHADAYFTTRQFTGAPTISEEQRLSLNGLDSDAVQQIGVNKQKDGSVDSTLKQEQEHLVDPSTSSASNADLLRMIDSLKATLVDTERQRSADKTKFEKEQRTMGSISAEEQSEPTRLKGENDRLTETISDFQVRAASLAADKSTLEKSLEQTRKKMEMPRENNTRLEERLEKKKREVDKWIGMNREKSYSIETLHTNIDQLTTERDTLKANLTATNQSLDESNQRIDTLSFEVSSLLSLKTELEHLLSKVWLITTDTRTDWVGVNESAAQLASIENQLGTIASLTAANEMNVDFVVMSFHALFSFYQQIETETRQLWETVMTILTKLDAVVEILCKAGRQASHYMGEVKSLADELDTVNEAMTIDLSCTNCLQLMNDQSFLLLHATFMDNEAETGMGSDILISYESALNYNVKKKNFIKCWSNSKGNKVTLLPKVRHTEWTNTVGLKQKSIIVGVVVGVCVFIAVCIVLICICCCCGCCVACGCGRKKAFAYQHMEPQPAIDATPLEMLSNENPLTPVPPNQYLHQQDPIVQPDAQPDQFQEDKALSLHQMGDEPSLDKT</sequence>
<feature type="compositionally biased region" description="Low complexity" evidence="1">
    <location>
        <begin position="16"/>
        <end position="26"/>
    </location>
</feature>
<keyword evidence="2" id="KW-1133">Transmembrane helix</keyword>
<proteinExistence type="predicted"/>
<dbReference type="EMBL" id="JARBJD010000043">
    <property type="protein sequence ID" value="KAK2957826.1"/>
    <property type="molecule type" value="Genomic_DNA"/>
</dbReference>
<comment type="caution">
    <text evidence="3">The sequence shown here is derived from an EMBL/GenBank/DDBJ whole genome shotgun (WGS) entry which is preliminary data.</text>
</comment>
<feature type="region of interest" description="Disordered" evidence="1">
    <location>
        <begin position="1"/>
        <end position="59"/>
    </location>
</feature>